<dbReference type="Proteomes" id="UP000184932">
    <property type="component" value="Unassembled WGS sequence"/>
</dbReference>
<keyword evidence="3" id="KW-0560">Oxidoreductase</keyword>
<dbReference type="RefSeq" id="WP_074254242.1">
    <property type="nucleotide sequence ID" value="NZ_FSRL01000001.1"/>
</dbReference>
<dbReference type="GO" id="GO:0016491">
    <property type="term" value="F:oxidoreductase activity"/>
    <property type="evidence" value="ECO:0007669"/>
    <property type="project" value="UniProtKB-KW"/>
</dbReference>
<dbReference type="InterPro" id="IPR012675">
    <property type="entry name" value="Beta-grasp_dom_sf"/>
</dbReference>
<evidence type="ECO:0000256" key="5">
    <source>
        <dbReference type="ARBA" id="ARBA00023014"/>
    </source>
</evidence>
<dbReference type="FunFam" id="3.10.20.30:FF:000020">
    <property type="entry name" value="Xanthine dehydrogenase iron-sulfur subunit"/>
    <property type="match status" value="1"/>
</dbReference>
<proteinExistence type="predicted"/>
<dbReference type="GO" id="GO:0051537">
    <property type="term" value="F:2 iron, 2 sulfur cluster binding"/>
    <property type="evidence" value="ECO:0007669"/>
    <property type="project" value="UniProtKB-KW"/>
</dbReference>
<keyword evidence="4" id="KW-0408">Iron</keyword>
<evidence type="ECO:0000259" key="6">
    <source>
        <dbReference type="PROSITE" id="PS51085"/>
    </source>
</evidence>
<dbReference type="SUPFAM" id="SSF47741">
    <property type="entry name" value="CO dehydrogenase ISP C-domain like"/>
    <property type="match status" value="1"/>
</dbReference>
<dbReference type="InterPro" id="IPR002888">
    <property type="entry name" value="2Fe-2S-bd"/>
</dbReference>
<evidence type="ECO:0000256" key="4">
    <source>
        <dbReference type="ARBA" id="ARBA00023004"/>
    </source>
</evidence>
<sequence>MSISFTLNGEAVSVDAPEEMPLLWVIRDRLKLTGTKFGCGVASCGACTVHIDGQPTRSCQTWISDVEGAEVTTIEGINGTVAEAVQAAWRENDVVQCGYCQSGQMMQAIGLLTENAAPSDDDIDAAMGGNVCRCATYVRIRAAIHDAAKRMEG</sequence>
<dbReference type="InterPro" id="IPR051452">
    <property type="entry name" value="Diverse_Oxidoreductases"/>
</dbReference>
<protein>
    <submittedName>
        <fullName evidence="7">Isoquinoline 1-oxidoreductase, alpha subunit</fullName>
    </submittedName>
</protein>
<evidence type="ECO:0000313" key="8">
    <source>
        <dbReference type="Proteomes" id="UP000184932"/>
    </source>
</evidence>
<dbReference type="Pfam" id="PF01799">
    <property type="entry name" value="Fer2_2"/>
    <property type="match status" value="1"/>
</dbReference>
<dbReference type="OrthoDB" id="9792018at2"/>
<dbReference type="EMBL" id="FSRL01000001">
    <property type="protein sequence ID" value="SIN74222.1"/>
    <property type="molecule type" value="Genomic_DNA"/>
</dbReference>
<dbReference type="Pfam" id="PF00111">
    <property type="entry name" value="Fer2"/>
    <property type="match status" value="1"/>
</dbReference>
<gene>
    <name evidence="7" type="ORF">SAMN05444002_0002</name>
</gene>
<name>A0A1N6DTV7_9RHOB</name>
<dbReference type="Gene3D" id="1.10.150.120">
    <property type="entry name" value="[2Fe-2S]-binding domain"/>
    <property type="match status" value="1"/>
</dbReference>
<dbReference type="InterPro" id="IPR006058">
    <property type="entry name" value="2Fe2S_fd_BS"/>
</dbReference>
<keyword evidence="5" id="KW-0411">Iron-sulfur</keyword>
<dbReference type="InterPro" id="IPR036884">
    <property type="entry name" value="2Fe-2S-bd_dom_sf"/>
</dbReference>
<feature type="domain" description="2Fe-2S ferredoxin-type" evidence="6">
    <location>
        <begin position="1"/>
        <end position="77"/>
    </location>
</feature>
<reference evidence="8" key="1">
    <citation type="submission" date="2016-11" db="EMBL/GenBank/DDBJ databases">
        <authorList>
            <person name="Varghese N."/>
            <person name="Submissions S."/>
        </authorList>
    </citation>
    <scope>NUCLEOTIDE SEQUENCE [LARGE SCALE GENOMIC DNA]</scope>
    <source>
        <strain evidence="8">DSM 29440</strain>
    </source>
</reference>
<evidence type="ECO:0000256" key="2">
    <source>
        <dbReference type="ARBA" id="ARBA00022723"/>
    </source>
</evidence>
<accession>A0A1N6DTV7</accession>
<evidence type="ECO:0000256" key="3">
    <source>
        <dbReference type="ARBA" id="ARBA00023002"/>
    </source>
</evidence>
<dbReference type="AlphaFoldDB" id="A0A1N6DTV7"/>
<keyword evidence="1" id="KW-0001">2Fe-2S</keyword>
<evidence type="ECO:0000256" key="1">
    <source>
        <dbReference type="ARBA" id="ARBA00022714"/>
    </source>
</evidence>
<dbReference type="STRING" id="1217970.SAMN05444002_0002"/>
<dbReference type="InterPro" id="IPR001041">
    <property type="entry name" value="2Fe-2S_ferredoxin-type"/>
</dbReference>
<dbReference type="PANTHER" id="PTHR44379">
    <property type="entry name" value="OXIDOREDUCTASE WITH IRON-SULFUR SUBUNIT"/>
    <property type="match status" value="1"/>
</dbReference>
<dbReference type="SUPFAM" id="SSF54292">
    <property type="entry name" value="2Fe-2S ferredoxin-like"/>
    <property type="match status" value="1"/>
</dbReference>
<keyword evidence="2" id="KW-0479">Metal-binding</keyword>
<organism evidence="7 8">
    <name type="scientific">Vannielia litorea</name>
    <dbReference type="NCBI Taxonomy" id="1217970"/>
    <lineage>
        <taxon>Bacteria</taxon>
        <taxon>Pseudomonadati</taxon>
        <taxon>Pseudomonadota</taxon>
        <taxon>Alphaproteobacteria</taxon>
        <taxon>Rhodobacterales</taxon>
        <taxon>Paracoccaceae</taxon>
        <taxon>Vannielia</taxon>
    </lineage>
</organism>
<dbReference type="PROSITE" id="PS00197">
    <property type="entry name" value="2FE2S_FER_1"/>
    <property type="match status" value="1"/>
</dbReference>
<dbReference type="Gene3D" id="3.10.20.30">
    <property type="match status" value="1"/>
</dbReference>
<dbReference type="PANTHER" id="PTHR44379:SF2">
    <property type="entry name" value="BLR6218 PROTEIN"/>
    <property type="match status" value="1"/>
</dbReference>
<keyword evidence="8" id="KW-1185">Reference proteome</keyword>
<dbReference type="CDD" id="cd00207">
    <property type="entry name" value="fer2"/>
    <property type="match status" value="1"/>
</dbReference>
<dbReference type="PROSITE" id="PS51085">
    <property type="entry name" value="2FE2S_FER_2"/>
    <property type="match status" value="1"/>
</dbReference>
<dbReference type="GO" id="GO:0046872">
    <property type="term" value="F:metal ion binding"/>
    <property type="evidence" value="ECO:0007669"/>
    <property type="project" value="UniProtKB-KW"/>
</dbReference>
<evidence type="ECO:0000313" key="7">
    <source>
        <dbReference type="EMBL" id="SIN74222.1"/>
    </source>
</evidence>
<dbReference type="InterPro" id="IPR036010">
    <property type="entry name" value="2Fe-2S_ferredoxin-like_sf"/>
</dbReference>